<feature type="transmembrane region" description="Helical" evidence="5">
    <location>
        <begin position="79"/>
        <end position="102"/>
    </location>
</feature>
<gene>
    <name evidence="7" type="ORF">Pa4123_81690</name>
</gene>
<organism evidence="7 8">
    <name type="scientific">Phytohabitans aurantiacus</name>
    <dbReference type="NCBI Taxonomy" id="3016789"/>
    <lineage>
        <taxon>Bacteria</taxon>
        <taxon>Bacillati</taxon>
        <taxon>Actinomycetota</taxon>
        <taxon>Actinomycetes</taxon>
        <taxon>Micromonosporales</taxon>
        <taxon>Micromonosporaceae</taxon>
    </lineage>
</organism>
<name>A0ABQ5R8H6_9ACTN</name>
<comment type="caution">
    <text evidence="7">The sequence shown here is derived from an EMBL/GenBank/DDBJ whole genome shotgun (WGS) entry which is preliminary data.</text>
</comment>
<sequence>MPYLLLFAQCLIGLTFVLSVAGKVRGRREFRAFEESLRGMALLPGALVRPVAAVVVAAEAVVPVLLLPVLLLPGSGSPFAIAGFLLGGTLLAAFTVAVALVLRRGTAAECRCFGGAAPTPFRRHHIVRNAALIAVAAAGGYAAWSGATLTGQSAAVAVPLGAVAALAVAYLDDLLALFRPVGNAGTYS</sequence>
<evidence type="ECO:0000256" key="4">
    <source>
        <dbReference type="ARBA" id="ARBA00023136"/>
    </source>
</evidence>
<keyword evidence="8" id="KW-1185">Reference proteome</keyword>
<feature type="transmembrane region" description="Helical" evidence="5">
    <location>
        <begin position="153"/>
        <end position="171"/>
    </location>
</feature>
<dbReference type="Pfam" id="PF07291">
    <property type="entry name" value="MauE"/>
    <property type="match status" value="1"/>
</dbReference>
<accession>A0ABQ5R8H6</accession>
<dbReference type="Proteomes" id="UP001144280">
    <property type="component" value="Unassembled WGS sequence"/>
</dbReference>
<feature type="transmembrane region" description="Helical" evidence="5">
    <location>
        <begin position="130"/>
        <end position="147"/>
    </location>
</feature>
<evidence type="ECO:0000259" key="6">
    <source>
        <dbReference type="Pfam" id="PF07291"/>
    </source>
</evidence>
<keyword evidence="4 5" id="KW-0472">Membrane</keyword>
<proteinExistence type="predicted"/>
<feature type="domain" description="Methylamine utilisation protein MauE" evidence="6">
    <location>
        <begin position="1"/>
        <end position="141"/>
    </location>
</feature>
<reference evidence="7" key="1">
    <citation type="submission" date="2022-12" db="EMBL/GenBank/DDBJ databases">
        <title>New Phytohabitans aurantiacus sp. RD004123 nov., an actinomycete isolated from soil.</title>
        <authorList>
            <person name="Triningsih D.W."/>
            <person name="Harunari E."/>
            <person name="Igarashi Y."/>
        </authorList>
    </citation>
    <scope>NUCLEOTIDE SEQUENCE</scope>
    <source>
        <strain evidence="7">RD004123</strain>
    </source>
</reference>
<keyword evidence="2 5" id="KW-0812">Transmembrane</keyword>
<evidence type="ECO:0000256" key="5">
    <source>
        <dbReference type="SAM" id="Phobius"/>
    </source>
</evidence>
<protein>
    <recommendedName>
        <fullName evidence="6">Methylamine utilisation protein MauE domain-containing protein</fullName>
    </recommendedName>
</protein>
<evidence type="ECO:0000313" key="7">
    <source>
        <dbReference type="EMBL" id="GLI02891.1"/>
    </source>
</evidence>
<evidence type="ECO:0000256" key="3">
    <source>
        <dbReference type="ARBA" id="ARBA00022989"/>
    </source>
</evidence>
<feature type="transmembrane region" description="Helical" evidence="5">
    <location>
        <begin position="46"/>
        <end position="67"/>
    </location>
</feature>
<evidence type="ECO:0000256" key="2">
    <source>
        <dbReference type="ARBA" id="ARBA00022692"/>
    </source>
</evidence>
<keyword evidence="3 5" id="KW-1133">Transmembrane helix</keyword>
<evidence type="ECO:0000313" key="8">
    <source>
        <dbReference type="Proteomes" id="UP001144280"/>
    </source>
</evidence>
<comment type="subcellular location">
    <subcellularLocation>
        <location evidence="1">Membrane</location>
        <topology evidence="1">Multi-pass membrane protein</topology>
    </subcellularLocation>
</comment>
<dbReference type="InterPro" id="IPR009908">
    <property type="entry name" value="Methylamine_util_MauE"/>
</dbReference>
<dbReference type="EMBL" id="BSDI01000071">
    <property type="protein sequence ID" value="GLI02891.1"/>
    <property type="molecule type" value="Genomic_DNA"/>
</dbReference>
<dbReference type="RefSeq" id="WP_281904682.1">
    <property type="nucleotide sequence ID" value="NZ_BSDI01000071.1"/>
</dbReference>
<feature type="transmembrane region" description="Helical" evidence="5">
    <location>
        <begin position="6"/>
        <end position="25"/>
    </location>
</feature>
<evidence type="ECO:0000256" key="1">
    <source>
        <dbReference type="ARBA" id="ARBA00004141"/>
    </source>
</evidence>